<dbReference type="GO" id="GO:0016020">
    <property type="term" value="C:membrane"/>
    <property type="evidence" value="ECO:0007669"/>
    <property type="project" value="UniProtKB-SubCell"/>
</dbReference>
<dbReference type="Gramene" id="RZC66670">
    <property type="protein sequence ID" value="RZC66670"/>
    <property type="gene ID" value="C5167_010363"/>
</dbReference>
<evidence type="ECO:0000256" key="3">
    <source>
        <dbReference type="ARBA" id="ARBA00022989"/>
    </source>
</evidence>
<protein>
    <recommendedName>
        <fullName evidence="6">EXS domain-containing protein</fullName>
    </recommendedName>
</protein>
<evidence type="ECO:0000256" key="1">
    <source>
        <dbReference type="ARBA" id="ARBA00004141"/>
    </source>
</evidence>
<evidence type="ECO:0000256" key="2">
    <source>
        <dbReference type="ARBA" id="ARBA00022692"/>
    </source>
</evidence>
<organism evidence="7 8">
    <name type="scientific">Papaver somniferum</name>
    <name type="common">Opium poppy</name>
    <dbReference type="NCBI Taxonomy" id="3469"/>
    <lineage>
        <taxon>Eukaryota</taxon>
        <taxon>Viridiplantae</taxon>
        <taxon>Streptophyta</taxon>
        <taxon>Embryophyta</taxon>
        <taxon>Tracheophyta</taxon>
        <taxon>Spermatophyta</taxon>
        <taxon>Magnoliopsida</taxon>
        <taxon>Ranunculales</taxon>
        <taxon>Papaveraceae</taxon>
        <taxon>Papaveroideae</taxon>
        <taxon>Papaver</taxon>
    </lineage>
</organism>
<dbReference type="Proteomes" id="UP000316621">
    <property type="component" value="Chromosome 6"/>
</dbReference>
<name>A0A4Y7K2V8_PAPSO</name>
<keyword evidence="8" id="KW-1185">Reference proteome</keyword>
<evidence type="ECO:0000313" key="7">
    <source>
        <dbReference type="EMBL" id="RZC66670.1"/>
    </source>
</evidence>
<sequence>MSVTVLSSFKFLLDDENTWIAKLFYPWIILGSLNTISCFVWDVKVDCTLTLTRRIPDRPVLRSRIFTEEQRWAWYVIVVADFFMRGSWTLRLSTILFTNTWIALLMSTIEIVRRSFWMMVRIEAQLEDMRLAAQSGDGAGNGPHVGMPLGP</sequence>
<reference evidence="7 8" key="1">
    <citation type="journal article" date="2018" name="Science">
        <title>The opium poppy genome and morphinan production.</title>
        <authorList>
            <person name="Guo L."/>
            <person name="Winzer T."/>
            <person name="Yang X."/>
            <person name="Li Y."/>
            <person name="Ning Z."/>
            <person name="He Z."/>
            <person name="Teodor R."/>
            <person name="Lu Y."/>
            <person name="Bowser T.A."/>
            <person name="Graham I.A."/>
            <person name="Ye K."/>
        </authorList>
    </citation>
    <scope>NUCLEOTIDE SEQUENCE [LARGE SCALE GENOMIC DNA]</scope>
    <source>
        <strain evidence="8">cv. HN1</strain>
        <tissue evidence="7">Leaves</tissue>
    </source>
</reference>
<evidence type="ECO:0000256" key="4">
    <source>
        <dbReference type="ARBA" id="ARBA00023136"/>
    </source>
</evidence>
<evidence type="ECO:0000259" key="6">
    <source>
        <dbReference type="PROSITE" id="PS51380"/>
    </source>
</evidence>
<keyword evidence="4 5" id="KW-0472">Membrane</keyword>
<proteinExistence type="predicted"/>
<evidence type="ECO:0000256" key="5">
    <source>
        <dbReference type="SAM" id="Phobius"/>
    </source>
</evidence>
<accession>A0A4Y7K2V8</accession>
<dbReference type="AlphaFoldDB" id="A0A4Y7K2V8"/>
<dbReference type="InterPro" id="IPR004342">
    <property type="entry name" value="EXS_C"/>
</dbReference>
<dbReference type="EMBL" id="CM010720">
    <property type="protein sequence ID" value="RZC66670.1"/>
    <property type="molecule type" value="Genomic_DNA"/>
</dbReference>
<dbReference type="PROSITE" id="PS51380">
    <property type="entry name" value="EXS"/>
    <property type="match status" value="1"/>
</dbReference>
<gene>
    <name evidence="7" type="ORF">C5167_010363</name>
</gene>
<feature type="domain" description="EXS" evidence="6">
    <location>
        <begin position="1"/>
        <end position="151"/>
    </location>
</feature>
<evidence type="ECO:0000313" key="8">
    <source>
        <dbReference type="Proteomes" id="UP000316621"/>
    </source>
</evidence>
<feature type="transmembrane region" description="Helical" evidence="5">
    <location>
        <begin position="94"/>
        <end position="112"/>
    </location>
</feature>
<keyword evidence="3 5" id="KW-1133">Transmembrane helix</keyword>
<comment type="subcellular location">
    <subcellularLocation>
        <location evidence="1">Membrane</location>
        <topology evidence="1">Multi-pass membrane protein</topology>
    </subcellularLocation>
</comment>
<keyword evidence="2 5" id="KW-0812">Transmembrane</keyword>
<dbReference type="Pfam" id="PF03124">
    <property type="entry name" value="EXS"/>
    <property type="match status" value="1"/>
</dbReference>
<feature type="transmembrane region" description="Helical" evidence="5">
    <location>
        <begin position="24"/>
        <end position="43"/>
    </location>
</feature>